<dbReference type="Gene3D" id="3.90.70.10">
    <property type="entry name" value="Cysteine proteinases"/>
    <property type="match status" value="1"/>
</dbReference>
<evidence type="ECO:0000256" key="2">
    <source>
        <dbReference type="ARBA" id="ARBA00023145"/>
    </source>
</evidence>
<evidence type="ECO:0000256" key="3">
    <source>
        <dbReference type="ARBA" id="ARBA00023180"/>
    </source>
</evidence>
<keyword evidence="6" id="KW-0378">Hydrolase</keyword>
<evidence type="ECO:0000259" key="5">
    <source>
        <dbReference type="SMART" id="SM00645"/>
    </source>
</evidence>
<dbReference type="InterPro" id="IPR000668">
    <property type="entry name" value="Peptidase_C1A_C"/>
</dbReference>
<comment type="caution">
    <text evidence="6">The sequence shown here is derived from an EMBL/GenBank/DDBJ whole genome shotgun (WGS) entry which is preliminary data.</text>
</comment>
<dbReference type="RefSeq" id="XP_004831598.1">
    <property type="nucleotide sequence ID" value="XM_004831541.1"/>
</dbReference>
<protein>
    <submittedName>
        <fullName evidence="6">Papain cysteine protease family protein</fullName>
        <ecNumber evidence="6">3.4.22.25</ecNumber>
    </submittedName>
</protein>
<keyword evidence="2" id="KW-0865">Zymogen</keyword>
<dbReference type="KEGG" id="beq:BEWA_046100"/>
<dbReference type="VEuPathDB" id="PiroplasmaDB:BEWA_046100"/>
<keyword evidence="4" id="KW-1133">Transmembrane helix</keyword>
<dbReference type="SUPFAM" id="SSF54001">
    <property type="entry name" value="Cysteine proteinases"/>
    <property type="match status" value="1"/>
</dbReference>
<evidence type="ECO:0000313" key="6">
    <source>
        <dbReference type="EMBL" id="EKX72146.1"/>
    </source>
</evidence>
<name>L1L9H3_THEEQ</name>
<dbReference type="GO" id="GO:0006508">
    <property type="term" value="P:proteolysis"/>
    <property type="evidence" value="ECO:0007669"/>
    <property type="project" value="UniProtKB-KW"/>
</dbReference>
<proteinExistence type="inferred from homology"/>
<organism evidence="6 7">
    <name type="scientific">Theileria equi strain WA</name>
    <dbReference type="NCBI Taxonomy" id="1537102"/>
    <lineage>
        <taxon>Eukaryota</taxon>
        <taxon>Sar</taxon>
        <taxon>Alveolata</taxon>
        <taxon>Apicomplexa</taxon>
        <taxon>Aconoidasida</taxon>
        <taxon>Piroplasmida</taxon>
        <taxon>Theileriidae</taxon>
        <taxon>Theileria</taxon>
    </lineage>
</organism>
<dbReference type="InterPro" id="IPR013128">
    <property type="entry name" value="Peptidase_C1A"/>
</dbReference>
<evidence type="ECO:0000256" key="4">
    <source>
        <dbReference type="SAM" id="Phobius"/>
    </source>
</evidence>
<comment type="similarity">
    <text evidence="1">Belongs to the peptidase C1 family.</text>
</comment>
<dbReference type="PANTHER" id="PTHR12411">
    <property type="entry name" value="CYSTEINE PROTEASE FAMILY C1-RELATED"/>
    <property type="match status" value="1"/>
</dbReference>
<dbReference type="GeneID" id="15804062"/>
<dbReference type="eggNOG" id="KOG1543">
    <property type="taxonomic scope" value="Eukaryota"/>
</dbReference>
<reference evidence="6 7" key="1">
    <citation type="journal article" date="2012" name="BMC Genomics">
        <title>Comparative genomic analysis and phylogenetic position of Theileria equi.</title>
        <authorList>
            <person name="Kappmeyer L.S."/>
            <person name="Thiagarajan M."/>
            <person name="Herndon D.R."/>
            <person name="Ramsay J.D."/>
            <person name="Caler E."/>
            <person name="Djikeng A."/>
            <person name="Gillespie J.J."/>
            <person name="Lau A.O."/>
            <person name="Roalson E.H."/>
            <person name="Silva J.C."/>
            <person name="Silva M.G."/>
            <person name="Suarez C.E."/>
            <person name="Ueti M.W."/>
            <person name="Nene V.M."/>
            <person name="Mealey R.H."/>
            <person name="Knowles D.P."/>
            <person name="Brayton K.A."/>
        </authorList>
    </citation>
    <scope>NUCLEOTIDE SEQUENCE [LARGE SCALE GENOMIC DNA]</scope>
    <source>
        <strain evidence="6 7">WA</strain>
    </source>
</reference>
<evidence type="ECO:0000256" key="1">
    <source>
        <dbReference type="ARBA" id="ARBA00008455"/>
    </source>
</evidence>
<dbReference type="EMBL" id="ACOU01000007">
    <property type="protein sequence ID" value="EKX72146.1"/>
    <property type="molecule type" value="Genomic_DNA"/>
</dbReference>
<accession>L1L9H3</accession>
<keyword evidence="7" id="KW-1185">Reference proteome</keyword>
<gene>
    <name evidence="6" type="ORF">BEWA_046100</name>
</gene>
<sequence>MKLGILSIDTVNGDDQERRRFSKRTIWMVVIIVLAIIAVIVPVTLVLTRSKAKEKRTIKFLNGLDIEPSNEYPISDFIVVDSKDDQYVSHEEDVPVQVVENEHERDFLKELRAIKAKMDEKMRGDLVKFEDEVVRNNIEYKQDEKTCLGDDLKDTCVQHGQVKVITSYEASCVLKLINILKEEFRPKLEVEILILFKKYCANYEIRYYNHDWFLKFYYTFRRDVIRMEIHNRDPSKKYKKGYHTRLAEDYIYGQTKSVDTSSLINGFQGSEIIKTPLPFEVESDSIDLRDGGYIGEFLSYRLNKCKSCWMVAASIVYDAFVTLKTGRRLTHSAQQIWDCAPERSSPELLETSLGYFKDHAICLRGKYPFIGEKRRCRDRMCAKLSIVKRIVKISESEAERHLKTNGPFMVEFYIYGLENVYTGGIYKGKLSIGSLISAVVVGLGTDVNTREKYWMLKPIIEVRSNWGEGGYVKILYGHIDDGKSIFDNAYGFSG</sequence>
<dbReference type="SMART" id="SM00645">
    <property type="entry name" value="Pept_C1"/>
    <property type="match status" value="1"/>
</dbReference>
<keyword evidence="6" id="KW-0645">Protease</keyword>
<evidence type="ECO:0000313" key="7">
    <source>
        <dbReference type="Proteomes" id="UP000031512"/>
    </source>
</evidence>
<keyword evidence="3" id="KW-0325">Glycoprotein</keyword>
<dbReference type="Proteomes" id="UP000031512">
    <property type="component" value="Unassembled WGS sequence"/>
</dbReference>
<keyword evidence="4" id="KW-0472">Membrane</keyword>
<dbReference type="Pfam" id="PF00112">
    <property type="entry name" value="Peptidase_C1"/>
    <property type="match status" value="1"/>
</dbReference>
<dbReference type="EC" id="3.4.22.25" evidence="6"/>
<feature type="transmembrane region" description="Helical" evidence="4">
    <location>
        <begin position="26"/>
        <end position="47"/>
    </location>
</feature>
<dbReference type="GO" id="GO:0008234">
    <property type="term" value="F:cysteine-type peptidase activity"/>
    <property type="evidence" value="ECO:0007669"/>
    <property type="project" value="InterPro"/>
</dbReference>
<keyword evidence="4" id="KW-0812">Transmembrane</keyword>
<dbReference type="InterPro" id="IPR038765">
    <property type="entry name" value="Papain-like_cys_pep_sf"/>
</dbReference>
<feature type="domain" description="Peptidase C1A papain C-terminal" evidence="5">
    <location>
        <begin position="282"/>
        <end position="493"/>
    </location>
</feature>
<dbReference type="STRING" id="1537102.L1L9H3"/>
<dbReference type="AlphaFoldDB" id="L1L9H3"/>